<proteinExistence type="predicted"/>
<dbReference type="InterPro" id="IPR002734">
    <property type="entry name" value="RibDG_C"/>
</dbReference>
<evidence type="ECO:0000313" key="2">
    <source>
        <dbReference type="EMBL" id="MEI5984628.1"/>
    </source>
</evidence>
<dbReference type="EMBL" id="JAYLLN010000012">
    <property type="protein sequence ID" value="MEI5984628.1"/>
    <property type="molecule type" value="Genomic_DNA"/>
</dbReference>
<evidence type="ECO:0000259" key="1">
    <source>
        <dbReference type="Pfam" id="PF01872"/>
    </source>
</evidence>
<dbReference type="InterPro" id="IPR024072">
    <property type="entry name" value="DHFR-like_dom_sf"/>
</dbReference>
<dbReference type="Proteomes" id="UP001363035">
    <property type="component" value="Unassembled WGS sequence"/>
</dbReference>
<gene>
    <name evidence="2" type="ORF">VJ786_06925</name>
</gene>
<sequence>MGKIIAAFNMTIDGNCDHRIPNPDQEVHEHYADLLKRADVILYGRKTFELMKYWQNLIDEPSDVKSRNDFAESIDKIPKIVFSNTMLSTGWDSAKLAGSTLYDQVIDLKEQGSKVILVGSRSLIIQLLNLNLIDEFQLCIFPIIAGPGLQLFENINSRTDFTLQYIKRFNSGAVIHYYSKSILNT</sequence>
<dbReference type="Pfam" id="PF01872">
    <property type="entry name" value="RibD_C"/>
    <property type="match status" value="1"/>
</dbReference>
<name>A0ABU8I4S9_9SPHI</name>
<dbReference type="RefSeq" id="WP_099367225.1">
    <property type="nucleotide sequence ID" value="NZ_JAYLLN010000012.1"/>
</dbReference>
<dbReference type="SUPFAM" id="SSF53597">
    <property type="entry name" value="Dihydrofolate reductase-like"/>
    <property type="match status" value="1"/>
</dbReference>
<feature type="domain" description="Bacterial bifunctional deaminase-reductase C-terminal" evidence="1">
    <location>
        <begin position="3"/>
        <end position="174"/>
    </location>
</feature>
<organism evidence="2 3">
    <name type="scientific">Sphingobacterium tenebrionis</name>
    <dbReference type="NCBI Taxonomy" id="3111775"/>
    <lineage>
        <taxon>Bacteria</taxon>
        <taxon>Pseudomonadati</taxon>
        <taxon>Bacteroidota</taxon>
        <taxon>Sphingobacteriia</taxon>
        <taxon>Sphingobacteriales</taxon>
        <taxon>Sphingobacteriaceae</taxon>
        <taxon>Sphingobacterium</taxon>
    </lineage>
</organism>
<comment type="caution">
    <text evidence="2">The sequence shown here is derived from an EMBL/GenBank/DDBJ whole genome shotgun (WGS) entry which is preliminary data.</text>
</comment>
<keyword evidence="3" id="KW-1185">Reference proteome</keyword>
<protein>
    <submittedName>
        <fullName evidence="2">Dihydrofolate reductase family protein</fullName>
    </submittedName>
</protein>
<evidence type="ECO:0000313" key="3">
    <source>
        <dbReference type="Proteomes" id="UP001363035"/>
    </source>
</evidence>
<accession>A0ABU8I4S9</accession>
<reference evidence="2 3" key="1">
    <citation type="submission" date="2024-01" db="EMBL/GenBank/DDBJ databases">
        <title>Sphingobacterium tenebrionis sp. nov., a novel endophyte isolated from tenebrio molitor intestines.</title>
        <authorList>
            <person name="Zhang C."/>
        </authorList>
    </citation>
    <scope>NUCLEOTIDE SEQUENCE [LARGE SCALE GENOMIC DNA]</scope>
    <source>
        <strain evidence="2 3">PU5-4</strain>
    </source>
</reference>
<dbReference type="Gene3D" id="3.40.430.10">
    <property type="entry name" value="Dihydrofolate Reductase, subunit A"/>
    <property type="match status" value="1"/>
</dbReference>